<dbReference type="AlphaFoldDB" id="A0A7J6D894"/>
<evidence type="ECO:0000313" key="1">
    <source>
        <dbReference type="EMBL" id="KAF4115480.1"/>
    </source>
</evidence>
<keyword evidence="2" id="KW-1185">Reference proteome</keyword>
<sequence>MSVCEERKQGAPVDTPASPGFSCVSVKSNRSMFEPPHLSDVDAQSNISRIQLCVYEDYVDAQRATSPGFSCVSVKSNRSMFEPPHLSDVDAQRATSPGFSCVSMKSNRSMFEPLISVMLMLREQHLQDSAVCL</sequence>
<organism evidence="1 2">
    <name type="scientific">Onychostoma macrolepis</name>
    <dbReference type="NCBI Taxonomy" id="369639"/>
    <lineage>
        <taxon>Eukaryota</taxon>
        <taxon>Metazoa</taxon>
        <taxon>Chordata</taxon>
        <taxon>Craniata</taxon>
        <taxon>Vertebrata</taxon>
        <taxon>Euteleostomi</taxon>
        <taxon>Actinopterygii</taxon>
        <taxon>Neopterygii</taxon>
        <taxon>Teleostei</taxon>
        <taxon>Ostariophysi</taxon>
        <taxon>Cypriniformes</taxon>
        <taxon>Cyprinidae</taxon>
        <taxon>Acrossocheilinae</taxon>
        <taxon>Onychostoma</taxon>
    </lineage>
</organism>
<dbReference type="EMBL" id="JAAMOB010000003">
    <property type="protein sequence ID" value="KAF4115480.1"/>
    <property type="molecule type" value="Genomic_DNA"/>
</dbReference>
<evidence type="ECO:0000313" key="2">
    <source>
        <dbReference type="Proteomes" id="UP000579812"/>
    </source>
</evidence>
<proteinExistence type="predicted"/>
<dbReference type="Proteomes" id="UP000579812">
    <property type="component" value="Unassembled WGS sequence"/>
</dbReference>
<comment type="caution">
    <text evidence="1">The sequence shown here is derived from an EMBL/GenBank/DDBJ whole genome shotgun (WGS) entry which is preliminary data.</text>
</comment>
<accession>A0A7J6D894</accession>
<reference evidence="1 2" key="1">
    <citation type="submission" date="2020-04" db="EMBL/GenBank/DDBJ databases">
        <title>Chromosome-level genome assembly of a cyprinid fish Onychostoma macrolepis by integration of Nanopore Sequencing, Bionano and Hi-C technology.</title>
        <authorList>
            <person name="Wang D."/>
        </authorList>
    </citation>
    <scope>NUCLEOTIDE SEQUENCE [LARGE SCALE GENOMIC DNA]</scope>
    <source>
        <strain evidence="1">SWU-2019</strain>
        <tissue evidence="1">Muscle</tissue>
    </source>
</reference>
<gene>
    <name evidence="1" type="ORF">G5714_002969</name>
</gene>
<name>A0A7J6D894_9TELE</name>
<protein>
    <submittedName>
        <fullName evidence="1">Uncharacterized protein</fullName>
    </submittedName>
</protein>